<feature type="compositionally biased region" description="Basic and acidic residues" evidence="1">
    <location>
        <begin position="416"/>
        <end position="428"/>
    </location>
</feature>
<dbReference type="EMBL" id="CP141888">
    <property type="protein sequence ID" value="WRT68884.1"/>
    <property type="molecule type" value="Genomic_DNA"/>
</dbReference>
<feature type="region of interest" description="Disordered" evidence="1">
    <location>
        <begin position="836"/>
        <end position="863"/>
    </location>
</feature>
<feature type="compositionally biased region" description="Polar residues" evidence="1">
    <location>
        <begin position="453"/>
        <end position="486"/>
    </location>
</feature>
<gene>
    <name evidence="2" type="ORF">IL334_005866</name>
</gene>
<feature type="compositionally biased region" description="Polar residues" evidence="1">
    <location>
        <begin position="1"/>
        <end position="11"/>
    </location>
</feature>
<feature type="compositionally biased region" description="Low complexity" evidence="1">
    <location>
        <begin position="213"/>
        <end position="256"/>
    </location>
</feature>
<proteinExistence type="predicted"/>
<feature type="compositionally biased region" description="Basic and acidic residues" evidence="1">
    <location>
        <begin position="1010"/>
        <end position="1025"/>
    </location>
</feature>
<keyword evidence="3" id="KW-1185">Reference proteome</keyword>
<feature type="region of interest" description="Disordered" evidence="1">
    <location>
        <begin position="1"/>
        <end position="293"/>
    </location>
</feature>
<feature type="compositionally biased region" description="Polar residues" evidence="1">
    <location>
        <begin position="161"/>
        <end position="190"/>
    </location>
</feature>
<feature type="compositionally biased region" description="Pro residues" evidence="1">
    <location>
        <begin position="1141"/>
        <end position="1150"/>
    </location>
</feature>
<feature type="compositionally biased region" description="Polar residues" evidence="1">
    <location>
        <begin position="1258"/>
        <end position="1280"/>
    </location>
</feature>
<feature type="compositionally biased region" description="Gly residues" evidence="1">
    <location>
        <begin position="1501"/>
        <end position="1510"/>
    </location>
</feature>
<protein>
    <submittedName>
        <fullName evidence="2">Uncharacterized protein</fullName>
    </submittedName>
</protein>
<accession>A0ABZ1D6E4</accession>
<feature type="compositionally biased region" description="Low complexity" evidence="1">
    <location>
        <begin position="1368"/>
        <end position="1382"/>
    </location>
</feature>
<dbReference type="Proteomes" id="UP001329825">
    <property type="component" value="Chromosome 8"/>
</dbReference>
<feature type="compositionally biased region" description="Basic and acidic residues" evidence="1">
    <location>
        <begin position="626"/>
        <end position="671"/>
    </location>
</feature>
<dbReference type="RefSeq" id="XP_062793623.1">
    <property type="nucleotide sequence ID" value="XM_062937572.1"/>
</dbReference>
<name>A0ABZ1D6E4_9TREE</name>
<feature type="compositionally biased region" description="Polar residues" evidence="1">
    <location>
        <begin position="564"/>
        <end position="574"/>
    </location>
</feature>
<feature type="compositionally biased region" description="Basic and acidic residues" evidence="1">
    <location>
        <begin position="438"/>
        <end position="447"/>
    </location>
</feature>
<feature type="compositionally biased region" description="Low complexity" evidence="1">
    <location>
        <begin position="1337"/>
        <end position="1346"/>
    </location>
</feature>
<evidence type="ECO:0000313" key="2">
    <source>
        <dbReference type="EMBL" id="WRT68884.1"/>
    </source>
</evidence>
<feature type="compositionally biased region" description="Acidic residues" evidence="1">
    <location>
        <begin position="380"/>
        <end position="389"/>
    </location>
</feature>
<organism evidence="2 3">
    <name type="scientific">Kwoniella shivajii</name>
    <dbReference type="NCBI Taxonomy" id="564305"/>
    <lineage>
        <taxon>Eukaryota</taxon>
        <taxon>Fungi</taxon>
        <taxon>Dikarya</taxon>
        <taxon>Basidiomycota</taxon>
        <taxon>Agaricomycotina</taxon>
        <taxon>Tremellomycetes</taxon>
        <taxon>Tremellales</taxon>
        <taxon>Cryptococcaceae</taxon>
        <taxon>Kwoniella</taxon>
    </lineage>
</organism>
<feature type="compositionally biased region" description="Polar residues" evidence="1">
    <location>
        <begin position="741"/>
        <end position="771"/>
    </location>
</feature>
<feature type="region of interest" description="Disordered" evidence="1">
    <location>
        <begin position="1133"/>
        <end position="1284"/>
    </location>
</feature>
<feature type="compositionally biased region" description="Polar residues" evidence="1">
    <location>
        <begin position="1483"/>
        <end position="1499"/>
    </location>
</feature>
<feature type="compositionally biased region" description="Polar residues" evidence="1">
    <location>
        <begin position="198"/>
        <end position="212"/>
    </location>
</feature>
<dbReference type="GeneID" id="87957996"/>
<feature type="compositionally biased region" description="Basic and acidic residues" evidence="1">
    <location>
        <begin position="547"/>
        <end position="563"/>
    </location>
</feature>
<feature type="compositionally biased region" description="Low complexity" evidence="1">
    <location>
        <begin position="1460"/>
        <end position="1482"/>
    </location>
</feature>
<feature type="region of interest" description="Disordered" evidence="1">
    <location>
        <begin position="373"/>
        <end position="799"/>
    </location>
</feature>
<feature type="compositionally biased region" description="Low complexity" evidence="1">
    <location>
        <begin position="1236"/>
        <end position="1249"/>
    </location>
</feature>
<sequence>MSESPLNNISDTTEDNKPDAVVLSNGTVLLAATDEEGEEKENSSVTKEDEPKVDLTKFVDEVNGDQVVIPDSKETEQGNENGSEDEVDGVVGGETPAREGSPESADPTSSIPITEEATNDEQPTINIDSIDPETAPTHTIAEPTLAELHSSHPSPIVRAVTPSSRTSTPPLGSTSLAKKKFSSVNVNQKFLSKAGSPIPTTGPTKVSSINGRPSSSPVPIASTSSRLLTTKLTTVPSSKSNASSNPPGSTSASSSPWAKPVIPLPAEPIASSPAPPPPSTTLHQPAPTRARVLGTTTVPVMGAGLVSAVVPPKPAWKAVTGETRKPGLGISRDFPTAKEVAEGKRAAQIAAQAHAAHNQAILQELNTFTQLDPGAHRWDEEDEDDDVIDFGDGTGEHLHQIEPSAIEPPSTQPVSKSERFAEDFDRSWPRRAPVPQEEIQRRPDGDSGRVLFNASSNRLELPRQQSQTNIQPTRLMSRPTDPTSRHQPPHLTGGRNMDRPLPPHLQGEQSGSDRMLPPHMSHPLPDSRVQPLSSSAAPTRSAWSIPRENERPPPPHATERRELPSQSATFGQSRSPEKTLNHLPPRRSFSHAAGPTVGDVPPASAAAPSSGSPAVGVDAQSAEMHTAAEKARLRRLAEESEREAAAERARQKARVLEERFKPKSLIEEPKVETALPPASIPGKVMPQFTLAQRPKPPQTESSAPPHHILPSRPEAVGDRQTPVQVTRGTESSWRSRMHPGQESQGPAESLSSQPATILSQPNTQHRQNRPTAESFFDAQPGEPPKVSLSQTSPDAGVPKKDAIFDSTLARIQAAMAQMAVARATPSPPAIFAEEPLHQTRQSPEAITGQLGQSPAPAQPPAPKSATIAVQEYFDVTYPEPPRSPPPVWRTYTIKLPKSSSARQPISRHRQQVAEGPSAPSPNGWLMSFNPPLEGVNPISLSRSDLLLPQPVLRRYQRSEPIVSISPRQLEPFEKKVKRKPSVDVVRSTVEIPNTPAESLLPATTTFKSQSLRDQRNRADDWRQEESLTTVEKPIMPTADEPPKVEPPPRKTKSPVKNSAAAKAEREGRFVFDGVTIGAPTPDKERLALSDKPGVRFMVSSELEGDSLLDEVNKMSLETLGEEDKAQNVEAVAAKAAGPDAPKTPPVPRPASPNTSAWPSASLSYPASHSPARTSSQHDHLKSVWEVQQAAPKQNAESSVAAPMYPSLNAPSSTDPPAAQTLPGGIKMAFSNSQTFSSPGAGPSLSSSNSYGTLRPSPATHSQYNQFGSPQSIPSPDTQPHLNMMGLNAYSSSRTGTATGTNGFQQGVWSPTAFGTSMASPGYGYTAPPKSASDHKSQSQLQSQSPSGTISYNPKSPETMGYNGYPTNSYQQQQQQQYSTSQGYGRGINQSMYYGYGAPGQIQVVPQQQQNRPVGGPQSRFSQISTNGEYVNLQHQNQHQHHQQQQYSIDGQSGYYGGLTQSQSHQNQQQQQQNIYQNQSTQSAYPHQTLNHGAVGQNQIGRGIGGSRKMW</sequence>
<evidence type="ECO:0000256" key="1">
    <source>
        <dbReference type="SAM" id="MobiDB-lite"/>
    </source>
</evidence>
<feature type="region of interest" description="Disordered" evidence="1">
    <location>
        <begin position="1007"/>
        <end position="1066"/>
    </location>
</feature>
<evidence type="ECO:0000313" key="3">
    <source>
        <dbReference type="Proteomes" id="UP001329825"/>
    </source>
</evidence>
<reference evidence="2 3" key="1">
    <citation type="submission" date="2024-01" db="EMBL/GenBank/DDBJ databases">
        <title>Comparative genomics of Cryptococcus and Kwoniella reveals pathogenesis evolution and contrasting modes of karyotype evolution via chromosome fusion or intercentromeric recombination.</title>
        <authorList>
            <person name="Coelho M.A."/>
            <person name="David-Palma M."/>
            <person name="Shea T."/>
            <person name="Bowers K."/>
            <person name="McGinley-Smith S."/>
            <person name="Mohammad A.W."/>
            <person name="Gnirke A."/>
            <person name="Yurkov A.M."/>
            <person name="Nowrousian M."/>
            <person name="Sun S."/>
            <person name="Cuomo C.A."/>
            <person name="Heitman J."/>
        </authorList>
    </citation>
    <scope>NUCLEOTIDE SEQUENCE [LARGE SCALE GENOMIC DNA]</scope>
    <source>
        <strain evidence="2">CBS 11374</strain>
    </source>
</reference>
<feature type="compositionally biased region" description="Basic and acidic residues" evidence="1">
    <location>
        <begin position="40"/>
        <end position="60"/>
    </location>
</feature>
<feature type="compositionally biased region" description="Polar residues" evidence="1">
    <location>
        <begin position="721"/>
        <end position="734"/>
    </location>
</feature>
<feature type="compositionally biased region" description="Polar residues" evidence="1">
    <location>
        <begin position="1151"/>
        <end position="1174"/>
    </location>
</feature>
<feature type="compositionally biased region" description="Low complexity" evidence="1">
    <location>
        <begin position="597"/>
        <end position="617"/>
    </location>
</feature>
<feature type="region of interest" description="Disordered" evidence="1">
    <location>
        <begin position="898"/>
        <end position="925"/>
    </location>
</feature>
<feature type="region of interest" description="Disordered" evidence="1">
    <location>
        <begin position="1434"/>
        <end position="1510"/>
    </location>
</feature>
<feature type="region of interest" description="Disordered" evidence="1">
    <location>
        <begin position="1324"/>
        <end position="1383"/>
    </location>
</feature>
<feature type="compositionally biased region" description="Polar residues" evidence="1">
    <location>
        <begin position="530"/>
        <end position="542"/>
    </location>
</feature>